<dbReference type="InterPro" id="IPR009057">
    <property type="entry name" value="Homeodomain-like_sf"/>
</dbReference>
<evidence type="ECO:0000313" key="7">
    <source>
        <dbReference type="Proteomes" id="UP001161691"/>
    </source>
</evidence>
<protein>
    <submittedName>
        <fullName evidence="6">Helix-turn-helix transcriptional regulator</fullName>
    </submittedName>
</protein>
<dbReference type="SMART" id="SM00342">
    <property type="entry name" value="HTH_ARAC"/>
    <property type="match status" value="1"/>
</dbReference>
<dbReference type="PANTHER" id="PTHR43280:SF11">
    <property type="entry name" value="RCS-SPECIFIC HTH-TYPE TRANSCRIPTIONAL ACTIVATOR RCLR"/>
    <property type="match status" value="1"/>
</dbReference>
<evidence type="ECO:0000256" key="1">
    <source>
        <dbReference type="ARBA" id="ARBA00023015"/>
    </source>
</evidence>
<dbReference type="SUPFAM" id="SSF46689">
    <property type="entry name" value="Homeodomain-like"/>
    <property type="match status" value="2"/>
</dbReference>
<dbReference type="Proteomes" id="UP001161691">
    <property type="component" value="Unassembled WGS sequence"/>
</dbReference>
<feature type="region of interest" description="Disordered" evidence="4">
    <location>
        <begin position="77"/>
        <end position="98"/>
    </location>
</feature>
<feature type="domain" description="HTH araC/xylS-type" evidence="5">
    <location>
        <begin position="218"/>
        <end position="317"/>
    </location>
</feature>
<keyword evidence="7" id="KW-1185">Reference proteome</keyword>
<keyword evidence="1" id="KW-0805">Transcription regulation</keyword>
<reference evidence="6" key="1">
    <citation type="submission" date="2023-04" db="EMBL/GenBank/DDBJ databases">
        <title>Comparative genomic analysis of Cohnella hashimotonis sp. nov., isolated from the International Space Station.</title>
        <authorList>
            <person name="Venkateswaran K."/>
            <person name="Simpson A."/>
        </authorList>
    </citation>
    <scope>NUCLEOTIDE SEQUENCE</scope>
    <source>
        <strain evidence="6">F6_2S_P_1</strain>
    </source>
</reference>
<dbReference type="RefSeq" id="WP_282911939.1">
    <property type="nucleotide sequence ID" value="NZ_JAGRPV010000001.1"/>
</dbReference>
<dbReference type="PANTHER" id="PTHR43280">
    <property type="entry name" value="ARAC-FAMILY TRANSCRIPTIONAL REGULATOR"/>
    <property type="match status" value="1"/>
</dbReference>
<evidence type="ECO:0000313" key="6">
    <source>
        <dbReference type="EMBL" id="MDI4649284.1"/>
    </source>
</evidence>
<accession>A0ABT6TTM3</accession>
<evidence type="ECO:0000256" key="2">
    <source>
        <dbReference type="ARBA" id="ARBA00023125"/>
    </source>
</evidence>
<dbReference type="PROSITE" id="PS00041">
    <property type="entry name" value="HTH_ARAC_FAMILY_1"/>
    <property type="match status" value="1"/>
</dbReference>
<comment type="caution">
    <text evidence="6">The sequence shown here is derived from an EMBL/GenBank/DDBJ whole genome shotgun (WGS) entry which is preliminary data.</text>
</comment>
<evidence type="ECO:0000256" key="3">
    <source>
        <dbReference type="ARBA" id="ARBA00023163"/>
    </source>
</evidence>
<sequence length="320" mass="34113">MEVKTYYYSAGGMTQFRYPEAAYEGWVVLAPQSGRFSFAIYGGDQAEEHAAAGGSAGTGGTGGSAAEGVGFGRAGASGAGARADRSDAERTGASGASADKASAVETTAAACSGEAAFGELVICPPGFVLKRSMLEPTAFHFVELSGLGGLELPPGKVRIRDVQRLGSTFAYLARLRAEQSYDDMTEFDHLIRDLLFLVRRAQASAAASRRETTEPLMHQAAALMERGACEPDFSLQDIAGQCGLRASQLSTRFQAAYGMSPIRFATSVRLAKAAKLLVETDLTLDDIAERCGYQNAFYFSRVFSKQMKISPSLFRRANQV</sequence>
<dbReference type="Gene3D" id="1.10.10.60">
    <property type="entry name" value="Homeodomain-like"/>
    <property type="match status" value="2"/>
</dbReference>
<organism evidence="6 7">
    <name type="scientific">Cohnella hashimotonis</name>
    <dbReference type="NCBI Taxonomy" id="2826895"/>
    <lineage>
        <taxon>Bacteria</taxon>
        <taxon>Bacillati</taxon>
        <taxon>Bacillota</taxon>
        <taxon>Bacilli</taxon>
        <taxon>Bacillales</taxon>
        <taxon>Paenibacillaceae</taxon>
        <taxon>Cohnella</taxon>
    </lineage>
</organism>
<proteinExistence type="predicted"/>
<dbReference type="Pfam" id="PF12833">
    <property type="entry name" value="HTH_18"/>
    <property type="match status" value="1"/>
</dbReference>
<name>A0ABT6TTM3_9BACL</name>
<keyword evidence="3" id="KW-0804">Transcription</keyword>
<dbReference type="InterPro" id="IPR018062">
    <property type="entry name" value="HTH_AraC-typ_CS"/>
</dbReference>
<dbReference type="PROSITE" id="PS01124">
    <property type="entry name" value="HTH_ARAC_FAMILY_2"/>
    <property type="match status" value="1"/>
</dbReference>
<gene>
    <name evidence="6" type="ORF">KB449_30385</name>
</gene>
<dbReference type="InterPro" id="IPR018060">
    <property type="entry name" value="HTH_AraC"/>
</dbReference>
<evidence type="ECO:0000256" key="4">
    <source>
        <dbReference type="SAM" id="MobiDB-lite"/>
    </source>
</evidence>
<keyword evidence="2" id="KW-0238">DNA-binding</keyword>
<evidence type="ECO:0000259" key="5">
    <source>
        <dbReference type="PROSITE" id="PS01124"/>
    </source>
</evidence>
<dbReference type="EMBL" id="JAGRPV010000001">
    <property type="protein sequence ID" value="MDI4649284.1"/>
    <property type="molecule type" value="Genomic_DNA"/>
</dbReference>